<protein>
    <submittedName>
        <fullName evidence="1">DUF2851 family protein</fullName>
    </submittedName>
</protein>
<reference evidence="1" key="1">
    <citation type="submission" date="2019-04" db="EMBL/GenBank/DDBJ databases">
        <title>Microbes associate with the intestines of laboratory mice.</title>
        <authorList>
            <person name="Navarre W."/>
            <person name="Wong E."/>
            <person name="Huang K."/>
            <person name="Tropini C."/>
            <person name="Ng K."/>
            <person name="Yu B."/>
        </authorList>
    </citation>
    <scope>NUCLEOTIDE SEQUENCE</scope>
    <source>
        <strain evidence="1">NM73_A23</strain>
    </source>
</reference>
<sequence length="410" mass="47031">MEKLLHYCWKHRIFPEGRLMTTDGRELEIADSGLHNSGSGPDFFNAKVRIGGELWAGNVEMHIAAKDWFAHKHDKDEAYNNVILHVVSRASSDRKAVTSSGRELPEFILDVLAHVRENYEELLSVDSYPPCYKNIPNLTSLKIHSWMASLQTERLMQKTAAVSEYLQQLDGDWEHAYFVSLARSFGFGSNTEALEQWAMTLPLKAVAHHRDDLLQVEALFLGHAGLIKDNPRMQQEYDYLCRKFSVSPVVYDTLPDGSRRCAPAWRFMRMRPQNFPDVRIRQLALLFHESRTSLSQLLACETTESLGKLLGQGLSKNSVNLLMINCAIPMLFAYGKSFVKEHLCERALNLLEELPPENNNITRMWRDVGLDVRSAGDSQALIQLKKQYCDRRDCLNCRFGYEYLNQKTQE</sequence>
<evidence type="ECO:0000313" key="1">
    <source>
        <dbReference type="EMBL" id="TGX84150.1"/>
    </source>
</evidence>
<dbReference type="Proteomes" id="UP000308886">
    <property type="component" value="Unassembled WGS sequence"/>
</dbReference>
<proteinExistence type="predicted"/>
<organism evidence="1 2">
    <name type="scientific">Palleniella muris</name>
    <dbReference type="NCBI Taxonomy" id="3038145"/>
    <lineage>
        <taxon>Bacteria</taxon>
        <taxon>Pseudomonadati</taxon>
        <taxon>Bacteroidota</taxon>
        <taxon>Bacteroidia</taxon>
        <taxon>Bacteroidales</taxon>
        <taxon>Prevotellaceae</taxon>
        <taxon>Palleniella</taxon>
    </lineage>
</organism>
<evidence type="ECO:0000313" key="2">
    <source>
        <dbReference type="Proteomes" id="UP000308886"/>
    </source>
</evidence>
<comment type="caution">
    <text evidence="1">The sequence shown here is derived from an EMBL/GenBank/DDBJ whole genome shotgun (WGS) entry which is preliminary data.</text>
</comment>
<name>A0AC61QU34_9BACT</name>
<accession>A0AC61QU34</accession>
<gene>
    <name evidence="1" type="ORF">E5358_00490</name>
</gene>
<keyword evidence="2" id="KW-1185">Reference proteome</keyword>
<dbReference type="EMBL" id="SRZC01000001">
    <property type="protein sequence ID" value="TGX84150.1"/>
    <property type="molecule type" value="Genomic_DNA"/>
</dbReference>